<feature type="compositionally biased region" description="Basic residues" evidence="12">
    <location>
        <begin position="378"/>
        <end position="390"/>
    </location>
</feature>
<dbReference type="PANTHER" id="PTHR47634:SF4">
    <property type="entry name" value="SRSF PROTEIN KINASE 1"/>
    <property type="match status" value="1"/>
</dbReference>
<evidence type="ECO:0000256" key="3">
    <source>
        <dbReference type="ARBA" id="ARBA00022527"/>
    </source>
</evidence>
<evidence type="ECO:0000256" key="7">
    <source>
        <dbReference type="ARBA" id="ARBA00022777"/>
    </source>
</evidence>
<dbReference type="PANTHER" id="PTHR47634">
    <property type="entry name" value="PROTEIN KINASE DOMAIN-CONTAINING PROTEIN-RELATED"/>
    <property type="match status" value="1"/>
</dbReference>
<comment type="caution">
    <text evidence="14">The sequence shown here is derived from an EMBL/GenBank/DDBJ whole genome shotgun (WGS) entry which is preliminary data.</text>
</comment>
<name>A0A8X7XK03_POLSE</name>
<dbReference type="Gene3D" id="3.30.200.20">
    <property type="entry name" value="Phosphorylase Kinase, domain 1"/>
    <property type="match status" value="1"/>
</dbReference>
<keyword evidence="4" id="KW-0808">Transferase</keyword>
<dbReference type="FunFam" id="3.30.200.20:FF:000770">
    <property type="entry name" value="SRSF protein kinase 2"/>
    <property type="match status" value="1"/>
</dbReference>
<evidence type="ECO:0000256" key="5">
    <source>
        <dbReference type="ARBA" id="ARBA00022729"/>
    </source>
</evidence>
<dbReference type="GO" id="GO:0035556">
    <property type="term" value="P:intracellular signal transduction"/>
    <property type="evidence" value="ECO:0007669"/>
    <property type="project" value="TreeGrafter"/>
</dbReference>
<comment type="catalytic activity">
    <reaction evidence="10">
        <text>L-seryl-[protein] + ATP = O-phospho-L-seryl-[protein] + ADP + H(+)</text>
        <dbReference type="Rhea" id="RHEA:17989"/>
        <dbReference type="Rhea" id="RHEA-COMP:9863"/>
        <dbReference type="Rhea" id="RHEA-COMP:11604"/>
        <dbReference type="ChEBI" id="CHEBI:15378"/>
        <dbReference type="ChEBI" id="CHEBI:29999"/>
        <dbReference type="ChEBI" id="CHEBI:30616"/>
        <dbReference type="ChEBI" id="CHEBI:83421"/>
        <dbReference type="ChEBI" id="CHEBI:456216"/>
        <dbReference type="EC" id="2.7.11.1"/>
    </reaction>
</comment>
<dbReference type="InterPro" id="IPR011009">
    <property type="entry name" value="Kinase-like_dom_sf"/>
</dbReference>
<dbReference type="Pfam" id="PF00069">
    <property type="entry name" value="Pkinase"/>
    <property type="match status" value="1"/>
</dbReference>
<evidence type="ECO:0000256" key="1">
    <source>
        <dbReference type="ARBA" id="ARBA00006101"/>
    </source>
</evidence>
<gene>
    <name evidence="14" type="primary">Srpk1</name>
    <name evidence="14" type="ORF">GTO96_0015651</name>
</gene>
<keyword evidence="3" id="KW-0723">Serine/threonine-protein kinase</keyword>
<dbReference type="EMBL" id="JAATIS010000485">
    <property type="protein sequence ID" value="KAG2468699.1"/>
    <property type="molecule type" value="Genomic_DNA"/>
</dbReference>
<evidence type="ECO:0000256" key="4">
    <source>
        <dbReference type="ARBA" id="ARBA00022679"/>
    </source>
</evidence>
<feature type="compositionally biased region" description="Basic and acidic residues" evidence="12">
    <location>
        <begin position="391"/>
        <end position="412"/>
    </location>
</feature>
<reference evidence="14 15" key="1">
    <citation type="journal article" date="2021" name="Cell">
        <title>Tracing the genetic footprints of vertebrate landing in non-teleost ray-finned fishes.</title>
        <authorList>
            <person name="Bi X."/>
            <person name="Wang K."/>
            <person name="Yang L."/>
            <person name="Pan H."/>
            <person name="Jiang H."/>
            <person name="Wei Q."/>
            <person name="Fang M."/>
            <person name="Yu H."/>
            <person name="Zhu C."/>
            <person name="Cai Y."/>
            <person name="He Y."/>
            <person name="Gan X."/>
            <person name="Zeng H."/>
            <person name="Yu D."/>
            <person name="Zhu Y."/>
            <person name="Jiang H."/>
            <person name="Qiu Q."/>
            <person name="Yang H."/>
            <person name="Zhang Y.E."/>
            <person name="Wang W."/>
            <person name="Zhu M."/>
            <person name="He S."/>
            <person name="Zhang G."/>
        </authorList>
    </citation>
    <scope>NUCLEOTIDE SEQUENCE [LARGE SCALE GENOMIC DNA]</scope>
    <source>
        <strain evidence="14">Bchr_013</strain>
    </source>
</reference>
<organism evidence="14 15">
    <name type="scientific">Polypterus senegalus</name>
    <name type="common">Senegal bichir</name>
    <dbReference type="NCBI Taxonomy" id="55291"/>
    <lineage>
        <taxon>Eukaryota</taxon>
        <taxon>Metazoa</taxon>
        <taxon>Chordata</taxon>
        <taxon>Craniata</taxon>
        <taxon>Vertebrata</taxon>
        <taxon>Euteleostomi</taxon>
        <taxon>Actinopterygii</taxon>
        <taxon>Polypteriformes</taxon>
        <taxon>Polypteridae</taxon>
        <taxon>Polypterus</taxon>
    </lineage>
</organism>
<comment type="catalytic activity">
    <reaction evidence="9">
        <text>L-threonyl-[protein] + ATP = O-phospho-L-threonyl-[protein] + ADP + H(+)</text>
        <dbReference type="Rhea" id="RHEA:46608"/>
        <dbReference type="Rhea" id="RHEA-COMP:11060"/>
        <dbReference type="Rhea" id="RHEA-COMP:11605"/>
        <dbReference type="ChEBI" id="CHEBI:15378"/>
        <dbReference type="ChEBI" id="CHEBI:30013"/>
        <dbReference type="ChEBI" id="CHEBI:30616"/>
        <dbReference type="ChEBI" id="CHEBI:61977"/>
        <dbReference type="ChEBI" id="CHEBI:456216"/>
        <dbReference type="EC" id="2.7.11.1"/>
    </reaction>
</comment>
<dbReference type="EC" id="2.7.11.1" evidence="2"/>
<dbReference type="PROSITE" id="PS00108">
    <property type="entry name" value="PROTEIN_KINASE_ST"/>
    <property type="match status" value="1"/>
</dbReference>
<feature type="compositionally biased region" description="Polar residues" evidence="12">
    <location>
        <begin position="422"/>
        <end position="432"/>
    </location>
</feature>
<keyword evidence="15" id="KW-1185">Reference proteome</keyword>
<keyword evidence="5" id="KW-0732">Signal</keyword>
<protein>
    <recommendedName>
        <fullName evidence="2">non-specific serine/threonine protein kinase</fullName>
        <ecNumber evidence="2">2.7.11.1</ecNumber>
    </recommendedName>
</protein>
<evidence type="ECO:0000256" key="9">
    <source>
        <dbReference type="ARBA" id="ARBA00047899"/>
    </source>
</evidence>
<feature type="compositionally biased region" description="Basic and acidic residues" evidence="12">
    <location>
        <begin position="17"/>
        <end position="28"/>
    </location>
</feature>
<dbReference type="GO" id="GO:0005524">
    <property type="term" value="F:ATP binding"/>
    <property type="evidence" value="ECO:0007669"/>
    <property type="project" value="UniProtKB-UniRule"/>
</dbReference>
<feature type="domain" description="Protein kinase" evidence="13">
    <location>
        <begin position="259"/>
        <end position="756"/>
    </location>
</feature>
<dbReference type="InterPro" id="IPR020350">
    <property type="entry name" value="Chemokine-like_TAFA"/>
</dbReference>
<dbReference type="Proteomes" id="UP000886611">
    <property type="component" value="Unassembled WGS sequence"/>
</dbReference>
<dbReference type="FunFam" id="1.10.510.10:FF:000275">
    <property type="entry name" value="SRSF protein kinase 2 isoform X3"/>
    <property type="match status" value="1"/>
</dbReference>
<dbReference type="InterPro" id="IPR000719">
    <property type="entry name" value="Prot_kinase_dom"/>
</dbReference>
<evidence type="ECO:0000256" key="12">
    <source>
        <dbReference type="SAM" id="MobiDB-lite"/>
    </source>
</evidence>
<dbReference type="InterPro" id="IPR051334">
    <property type="entry name" value="SRPK"/>
</dbReference>
<keyword evidence="7 14" id="KW-0418">Kinase</keyword>
<feature type="non-terminal residue" evidence="14">
    <location>
        <position position="758"/>
    </location>
</feature>
<dbReference type="SMART" id="SM00220">
    <property type="entry name" value="S_TKc"/>
    <property type="match status" value="1"/>
</dbReference>
<evidence type="ECO:0000259" key="13">
    <source>
        <dbReference type="PROSITE" id="PS50011"/>
    </source>
</evidence>
<dbReference type="GO" id="GO:0050684">
    <property type="term" value="P:regulation of mRNA processing"/>
    <property type="evidence" value="ECO:0007669"/>
    <property type="project" value="TreeGrafter"/>
</dbReference>
<dbReference type="Pfam" id="PF12020">
    <property type="entry name" value="TAFA"/>
    <property type="match status" value="1"/>
</dbReference>
<feature type="binding site" evidence="11">
    <location>
        <position position="288"/>
    </location>
    <ligand>
        <name>ATP</name>
        <dbReference type="ChEBI" id="CHEBI:30616"/>
    </ligand>
</feature>
<dbReference type="GO" id="GO:0005634">
    <property type="term" value="C:nucleus"/>
    <property type="evidence" value="ECO:0007669"/>
    <property type="project" value="TreeGrafter"/>
</dbReference>
<feature type="non-terminal residue" evidence="14">
    <location>
        <position position="1"/>
    </location>
</feature>
<accession>A0A8X7XK03</accession>
<evidence type="ECO:0000256" key="2">
    <source>
        <dbReference type="ARBA" id="ARBA00012513"/>
    </source>
</evidence>
<evidence type="ECO:0000313" key="14">
    <source>
        <dbReference type="EMBL" id="KAG2468699.1"/>
    </source>
</evidence>
<evidence type="ECO:0000256" key="6">
    <source>
        <dbReference type="ARBA" id="ARBA00022741"/>
    </source>
</evidence>
<evidence type="ECO:0000256" key="10">
    <source>
        <dbReference type="ARBA" id="ARBA00048679"/>
    </source>
</evidence>
<dbReference type="PROSITE" id="PS50011">
    <property type="entry name" value="PROTEIN_KINASE_DOM"/>
    <property type="match status" value="1"/>
</dbReference>
<dbReference type="PROSITE" id="PS00107">
    <property type="entry name" value="PROTEIN_KINASE_ATP"/>
    <property type="match status" value="1"/>
</dbReference>
<evidence type="ECO:0000256" key="8">
    <source>
        <dbReference type="ARBA" id="ARBA00022840"/>
    </source>
</evidence>
<dbReference type="GO" id="GO:0000245">
    <property type="term" value="P:spliceosomal complex assembly"/>
    <property type="evidence" value="ECO:0007669"/>
    <property type="project" value="TreeGrafter"/>
</dbReference>
<dbReference type="FunFam" id="1.10.510.10:FF:000105">
    <property type="entry name" value="SRSF protein kinase 2"/>
    <property type="match status" value="1"/>
</dbReference>
<evidence type="ECO:0000256" key="11">
    <source>
        <dbReference type="PROSITE-ProRule" id="PRU10141"/>
    </source>
</evidence>
<feature type="region of interest" description="Disordered" evidence="12">
    <location>
        <begin position="353"/>
        <end position="438"/>
    </location>
</feature>
<dbReference type="InterPro" id="IPR008271">
    <property type="entry name" value="Ser/Thr_kinase_AS"/>
</dbReference>
<feature type="region of interest" description="Disordered" evidence="12">
    <location>
        <begin position="1"/>
        <end position="28"/>
    </location>
</feature>
<dbReference type="Gene3D" id="1.10.510.10">
    <property type="entry name" value="Transferase(Phosphotransferase) domain 1"/>
    <property type="match status" value="1"/>
</dbReference>
<keyword evidence="6 11" id="KW-0547">Nucleotide-binding</keyword>
<dbReference type="AlphaFoldDB" id="A0A8X7XK03"/>
<proteinExistence type="inferred from homology"/>
<evidence type="ECO:0000313" key="15">
    <source>
        <dbReference type="Proteomes" id="UP000886611"/>
    </source>
</evidence>
<dbReference type="InterPro" id="IPR017441">
    <property type="entry name" value="Protein_kinase_ATP_BS"/>
</dbReference>
<comment type="similarity">
    <text evidence="1">Belongs to the TAFA family.</text>
</comment>
<dbReference type="GO" id="GO:0005737">
    <property type="term" value="C:cytoplasm"/>
    <property type="evidence" value="ECO:0007669"/>
    <property type="project" value="TreeGrafter"/>
</dbReference>
<dbReference type="SUPFAM" id="SSF56112">
    <property type="entry name" value="Protein kinase-like (PK-like)"/>
    <property type="match status" value="1"/>
</dbReference>
<sequence>MTLGTHMEPGCFSPAMDTHHGEDEMRRQAESFSAGIKAAVPIATRLFWATVAAYKPLISIRSGDERNSLSIYQGESRASSQGPSQLAVGTCEIITLNRDSSQPRRMIARQTARCACRRGQIAGTTRSRPACVDARIVKSRQWCEMTPCSEGEICSLLFNRSGWTCSKGGGRMKTVTVLDHLVLIAPPCGAEDSSSQAAESMQLPLVAILAPNQAVEDSISHVALRVVGESPSAMEAATKRPGGGGYHHVKIGDLFNGRYHVIRKLGWGHFSTVWLAWDIQGKRFVAMKVVKSAEHYTETALDEIKLLRCVLQGLDYLHSKCKIIHTDIKPENILLCVNEPYVRRLAAEATEWQKAGAPPPSGSAVSTAPQPKPAAKMSKNKKKKLKKKQKRQAELLEKRILEMEELEKRPEGAEEEDDDETTQSNEGESQPCLSLKEGDIENVTKELLDENTEIREQTLVDKEEVVAVELNCNGFIGSDSLSELSNEDKLKELEDQRNANDFFDNDQRLQFNENCSDIVHNVYQPGGEGHQEGPFGAFLPLSTSVQPVNGNEEIDIQPSTMENKSASGDNLKSARLAAGDLLVNPLESLNAEKIQVKIADLGNACWVHKHFTEDIQTRQYRSLEVLIGNGYSTPADIWSTACMAFELATGDYLFEPHSGEDYSRDEDHIALIIELLGKIPRKLIATGKYSKEFFTKKGDLRHITKLKPWGLFEVLVEKYEWPQDEAKGFADFLLPMLELMPEKRASASECLTHPWLNS</sequence>
<keyword evidence="8 11" id="KW-0067">ATP-binding</keyword>
<dbReference type="GO" id="GO:0004674">
    <property type="term" value="F:protein serine/threonine kinase activity"/>
    <property type="evidence" value="ECO:0007669"/>
    <property type="project" value="UniProtKB-KW"/>
</dbReference>